<comment type="caution">
    <text evidence="3">The sequence shown here is derived from an EMBL/GenBank/DDBJ whole genome shotgun (WGS) entry which is preliminary data.</text>
</comment>
<dbReference type="InterPro" id="IPR016137">
    <property type="entry name" value="RGS"/>
</dbReference>
<dbReference type="SMART" id="SM00315">
    <property type="entry name" value="RGS"/>
    <property type="match status" value="1"/>
</dbReference>
<protein>
    <recommendedName>
        <fullName evidence="2">RGS domain-containing protein</fullName>
    </recommendedName>
</protein>
<feature type="region of interest" description="Disordered" evidence="1">
    <location>
        <begin position="198"/>
        <end position="224"/>
    </location>
</feature>
<evidence type="ECO:0000259" key="2">
    <source>
        <dbReference type="PROSITE" id="PS50132"/>
    </source>
</evidence>
<dbReference type="VEuPathDB" id="FungiDB:LCOR_11604.1"/>
<organism evidence="3 4">
    <name type="scientific">Lichtheimia corymbifera JMRC:FSU:9682</name>
    <dbReference type="NCBI Taxonomy" id="1263082"/>
    <lineage>
        <taxon>Eukaryota</taxon>
        <taxon>Fungi</taxon>
        <taxon>Fungi incertae sedis</taxon>
        <taxon>Mucoromycota</taxon>
        <taxon>Mucoromycotina</taxon>
        <taxon>Mucoromycetes</taxon>
        <taxon>Mucorales</taxon>
        <taxon>Lichtheimiaceae</taxon>
        <taxon>Lichtheimia</taxon>
    </lineage>
</organism>
<reference evidence="3" key="1">
    <citation type="submission" date="2013-08" db="EMBL/GenBank/DDBJ databases">
        <title>Gene expansion shapes genome architecture in the human pathogen Lichtheimia corymbifera: an evolutionary genomics analysis in the ancient terrestrial Mucorales (Mucoromycotina).</title>
        <authorList>
            <person name="Schwartze V.U."/>
            <person name="Winter S."/>
            <person name="Shelest E."/>
            <person name="Marcet-Houben M."/>
            <person name="Horn F."/>
            <person name="Wehner S."/>
            <person name="Hoffmann K."/>
            <person name="Riege K."/>
            <person name="Sammeth M."/>
            <person name="Nowrousian M."/>
            <person name="Valiante V."/>
            <person name="Linde J."/>
            <person name="Jacobsen I.D."/>
            <person name="Marz M."/>
            <person name="Brakhage A.A."/>
            <person name="Gabaldon T."/>
            <person name="Bocker S."/>
            <person name="Voigt K."/>
        </authorList>
    </citation>
    <scope>NUCLEOTIDE SEQUENCE [LARGE SCALE GENOMIC DNA]</scope>
    <source>
        <strain evidence="3">FSU 9682</strain>
    </source>
</reference>
<dbReference type="EMBL" id="CBTN010000109">
    <property type="protein sequence ID" value="CDH60828.1"/>
    <property type="molecule type" value="Genomic_DNA"/>
</dbReference>
<dbReference type="PANTHER" id="PTHR10845:SF267">
    <property type="entry name" value="REGULATOR OF G PROTEIN SIGNALING DOMAIN PROTEIN (AFU_ORTHOLOGUE AFUA_6G06860)"/>
    <property type="match status" value="1"/>
</dbReference>
<feature type="compositionally biased region" description="Polar residues" evidence="1">
    <location>
        <begin position="202"/>
        <end position="211"/>
    </location>
</feature>
<feature type="domain" description="RGS" evidence="2">
    <location>
        <begin position="24"/>
        <end position="166"/>
    </location>
</feature>
<dbReference type="Gene3D" id="1.10.167.10">
    <property type="entry name" value="Regulator of G-protein Signalling 4, domain 2"/>
    <property type="match status" value="1"/>
</dbReference>
<dbReference type="PANTHER" id="PTHR10845">
    <property type="entry name" value="REGULATOR OF G PROTEIN SIGNALING"/>
    <property type="match status" value="1"/>
</dbReference>
<dbReference type="InterPro" id="IPR044926">
    <property type="entry name" value="RGS_subdomain_2"/>
</dbReference>
<gene>
    <name evidence="3" type="ORF">LCOR_11604.1</name>
</gene>
<evidence type="ECO:0000313" key="4">
    <source>
        <dbReference type="Proteomes" id="UP000027586"/>
    </source>
</evidence>
<accession>A0A068SEP9</accession>
<dbReference type="SUPFAM" id="SSF48097">
    <property type="entry name" value="Regulator of G-protein signaling, RGS"/>
    <property type="match status" value="1"/>
</dbReference>
<dbReference type="PROSITE" id="PS50132">
    <property type="entry name" value="RGS"/>
    <property type="match status" value="1"/>
</dbReference>
<dbReference type="InterPro" id="IPR036305">
    <property type="entry name" value="RGS_sf"/>
</dbReference>
<evidence type="ECO:0000256" key="1">
    <source>
        <dbReference type="SAM" id="MobiDB-lite"/>
    </source>
</evidence>
<dbReference type="STRING" id="1263082.A0A068SEP9"/>
<evidence type="ECO:0000313" key="3">
    <source>
        <dbReference type="EMBL" id="CDH60828.1"/>
    </source>
</evidence>
<dbReference type="Pfam" id="PF00615">
    <property type="entry name" value="RGS"/>
    <property type="match status" value="1"/>
</dbReference>
<sequence length="224" mass="25536">MACTSTPTLESILHNRSTDHYREFAAFVQETFCTENLSFWLAIQHYLDLCHRLGYGSLESLDDAIVLSKNNALFRFTVHERGIIDNKAFAEIQGACHAILYNHIRPNSPQEINIPCEMRQEILHLVQEDGNYHPAVFAAATESVVELMRANSFIPWTQRNQRSSFSSVRSNDDQALSVFRKMKRSLFGGSSTSTLVRPYLSAPSTPRSSGDSLRWSPWRKLQPR</sequence>
<dbReference type="AlphaFoldDB" id="A0A068SEP9"/>
<proteinExistence type="predicted"/>
<dbReference type="Proteomes" id="UP000027586">
    <property type="component" value="Unassembled WGS sequence"/>
</dbReference>
<keyword evidence="4" id="KW-1185">Reference proteome</keyword>
<name>A0A068SEP9_9FUNG</name>
<dbReference type="OrthoDB" id="10266999at2759"/>